<gene>
    <name evidence="1" type="ORF">SAMN05216490_2375</name>
</gene>
<accession>A0A1H1X6R1</accession>
<organism evidence="1 2">
    <name type="scientific">Mucilaginibacter mallensis</name>
    <dbReference type="NCBI Taxonomy" id="652787"/>
    <lineage>
        <taxon>Bacteria</taxon>
        <taxon>Pseudomonadati</taxon>
        <taxon>Bacteroidota</taxon>
        <taxon>Sphingobacteriia</taxon>
        <taxon>Sphingobacteriales</taxon>
        <taxon>Sphingobacteriaceae</taxon>
        <taxon>Mucilaginibacter</taxon>
    </lineage>
</organism>
<evidence type="ECO:0000313" key="2">
    <source>
        <dbReference type="Proteomes" id="UP000199679"/>
    </source>
</evidence>
<reference evidence="1 2" key="1">
    <citation type="submission" date="2016-10" db="EMBL/GenBank/DDBJ databases">
        <authorList>
            <person name="de Groot N.N."/>
        </authorList>
    </citation>
    <scope>NUCLEOTIDE SEQUENCE [LARGE SCALE GENOMIC DNA]</scope>
    <source>
        <strain evidence="1 2">MP1X4</strain>
    </source>
</reference>
<dbReference type="Proteomes" id="UP000199679">
    <property type="component" value="Chromosome I"/>
</dbReference>
<evidence type="ECO:0000313" key="1">
    <source>
        <dbReference type="EMBL" id="SDT04977.1"/>
    </source>
</evidence>
<name>A0A1H1X6R1_MUCMA</name>
<protein>
    <submittedName>
        <fullName evidence="1">Uncharacterized protein</fullName>
    </submittedName>
</protein>
<dbReference type="EMBL" id="LT629740">
    <property type="protein sequence ID" value="SDT04977.1"/>
    <property type="molecule type" value="Genomic_DNA"/>
</dbReference>
<keyword evidence="2" id="KW-1185">Reference proteome</keyword>
<dbReference type="AlphaFoldDB" id="A0A1H1X6R1"/>
<proteinExistence type="predicted"/>
<sequence>MIIIKLSVIRAEDGINLKIDTMCENVYNDFTTIKVDWLHDQHVCGFYRHNISCHPLAGGEFSEILKR</sequence>